<keyword evidence="2" id="KW-1185">Reference proteome</keyword>
<dbReference type="EMBL" id="JAGHKP010000004">
    <property type="protein sequence ID" value="MBO9154891.1"/>
    <property type="molecule type" value="Genomic_DNA"/>
</dbReference>
<evidence type="ECO:0000313" key="2">
    <source>
        <dbReference type="Proteomes" id="UP000679126"/>
    </source>
</evidence>
<dbReference type="Proteomes" id="UP000679126">
    <property type="component" value="Unassembled WGS sequence"/>
</dbReference>
<organism evidence="1 2">
    <name type="scientific">Chitinophaga chungangae</name>
    <dbReference type="NCBI Taxonomy" id="2821488"/>
    <lineage>
        <taxon>Bacteria</taxon>
        <taxon>Pseudomonadati</taxon>
        <taxon>Bacteroidota</taxon>
        <taxon>Chitinophagia</taxon>
        <taxon>Chitinophagales</taxon>
        <taxon>Chitinophagaceae</taxon>
        <taxon>Chitinophaga</taxon>
    </lineage>
</organism>
<gene>
    <name evidence="1" type="ORF">J7I43_21865</name>
</gene>
<evidence type="ECO:0008006" key="3">
    <source>
        <dbReference type="Google" id="ProtNLM"/>
    </source>
</evidence>
<comment type="caution">
    <text evidence="1">The sequence shown here is derived from an EMBL/GenBank/DDBJ whole genome shotgun (WGS) entry which is preliminary data.</text>
</comment>
<accession>A0ABS3YJM2</accession>
<protein>
    <recommendedName>
        <fullName evidence="3">Type IX secretion system PorP/SprF family membrane protein</fullName>
    </recommendedName>
</protein>
<proteinExistence type="predicted"/>
<name>A0ABS3YJM2_9BACT</name>
<reference evidence="2" key="1">
    <citation type="submission" date="2021-03" db="EMBL/GenBank/DDBJ databases">
        <title>Assistant Professor.</title>
        <authorList>
            <person name="Huq M.A."/>
        </authorList>
    </citation>
    <scope>NUCLEOTIDE SEQUENCE [LARGE SCALE GENOMIC DNA]</scope>
    <source>
        <strain evidence="2">MAH-28</strain>
    </source>
</reference>
<evidence type="ECO:0000313" key="1">
    <source>
        <dbReference type="EMBL" id="MBO9154891.1"/>
    </source>
</evidence>
<dbReference type="RefSeq" id="WP_209148003.1">
    <property type="nucleotide sequence ID" value="NZ_JAGHKP010000004.1"/>
</dbReference>
<sequence length="237" mass="25930">MIVIVCQLCLQLLLMQVPRIPANGSFSEVFNVFQNPARLASVKHVAAGVYAERRFMLREIGVHALALGMPVAGGVAGLKLWQMGYRLYREHLAGLSYALPLEKRLKVAVGLNYRDGGLGGEAGVDWQLTPQFNMGLHLYHPGANDAAGMVTLGYQASDQVRMEAALRKEVLMPLSVRVTCAYRPVKYLVLLGGWATQPVFQFAGVGYGGRNWRIGMTGSFHSTLGITPGISLVWEKE</sequence>